<dbReference type="InterPro" id="IPR036942">
    <property type="entry name" value="Beta-barrel_TonB_sf"/>
</dbReference>
<keyword evidence="15" id="KW-1185">Reference proteome</keyword>
<evidence type="ECO:0000259" key="12">
    <source>
        <dbReference type="Pfam" id="PF00593"/>
    </source>
</evidence>
<dbReference type="Pfam" id="PF07715">
    <property type="entry name" value="Plug"/>
    <property type="match status" value="1"/>
</dbReference>
<keyword evidence="3 9" id="KW-0813">Transport</keyword>
<dbReference type="InterPro" id="IPR037066">
    <property type="entry name" value="Plug_dom_sf"/>
</dbReference>
<evidence type="ECO:0000259" key="13">
    <source>
        <dbReference type="Pfam" id="PF07715"/>
    </source>
</evidence>
<feature type="domain" description="TonB-dependent receptor plug" evidence="13">
    <location>
        <begin position="45"/>
        <end position="148"/>
    </location>
</feature>
<name>A0A244CKS1_PSEDV</name>
<dbReference type="Gene3D" id="2.40.170.20">
    <property type="entry name" value="TonB-dependent receptor, beta-barrel domain"/>
    <property type="match status" value="1"/>
</dbReference>
<dbReference type="RefSeq" id="WP_086745891.1">
    <property type="nucleotide sequence ID" value="NZ_MWPV01000008.1"/>
</dbReference>
<comment type="subcellular location">
    <subcellularLocation>
        <location evidence="1 9">Cell outer membrane</location>
        <topology evidence="1 9">Multi-pass membrane protein</topology>
    </subcellularLocation>
</comment>
<comment type="similarity">
    <text evidence="2 9 10">Belongs to the TonB-dependent receptor family.</text>
</comment>
<evidence type="ECO:0000256" key="2">
    <source>
        <dbReference type="ARBA" id="ARBA00009810"/>
    </source>
</evidence>
<evidence type="ECO:0000256" key="10">
    <source>
        <dbReference type="RuleBase" id="RU003357"/>
    </source>
</evidence>
<dbReference type="GO" id="GO:0015232">
    <property type="term" value="F:heme transmembrane transporter activity"/>
    <property type="evidence" value="ECO:0007669"/>
    <property type="project" value="InterPro"/>
</dbReference>
<organism evidence="14 15">
    <name type="scientific">Pseudoalteromonas ulvae</name>
    <dbReference type="NCBI Taxonomy" id="107327"/>
    <lineage>
        <taxon>Bacteria</taxon>
        <taxon>Pseudomonadati</taxon>
        <taxon>Pseudomonadota</taxon>
        <taxon>Gammaproteobacteria</taxon>
        <taxon>Alteromonadales</taxon>
        <taxon>Pseudoalteromonadaceae</taxon>
        <taxon>Pseudoalteromonas</taxon>
    </lineage>
</organism>
<feature type="domain" description="TonB-dependent receptor-like beta-barrel" evidence="12">
    <location>
        <begin position="232"/>
        <end position="663"/>
    </location>
</feature>
<evidence type="ECO:0000256" key="3">
    <source>
        <dbReference type="ARBA" id="ARBA00022448"/>
    </source>
</evidence>
<evidence type="ECO:0000256" key="5">
    <source>
        <dbReference type="ARBA" id="ARBA00022692"/>
    </source>
</evidence>
<feature type="chain" id="PRO_5012715485" evidence="11">
    <location>
        <begin position="24"/>
        <end position="695"/>
    </location>
</feature>
<keyword evidence="6 10" id="KW-0798">TonB box</keyword>
<evidence type="ECO:0000256" key="6">
    <source>
        <dbReference type="ARBA" id="ARBA00023077"/>
    </source>
</evidence>
<evidence type="ECO:0000256" key="4">
    <source>
        <dbReference type="ARBA" id="ARBA00022452"/>
    </source>
</evidence>
<dbReference type="InterPro" id="IPR012910">
    <property type="entry name" value="Plug_dom"/>
</dbReference>
<evidence type="ECO:0000256" key="9">
    <source>
        <dbReference type="PROSITE-ProRule" id="PRU01360"/>
    </source>
</evidence>
<evidence type="ECO:0000256" key="1">
    <source>
        <dbReference type="ARBA" id="ARBA00004571"/>
    </source>
</evidence>
<sequence length="695" mass="77193">MLRSKLAICISLSLLPALQNVYASSAITTLDKTTVTATRTEKSTLSTSQAVNVLEINDIERKLSGSIFDSLDLIPNTSGVGGPFANGYKFDIRGFSDAEDVMVTLNGAVQTFEKYRMGSVFIDADLYRSVSVKRGPSTVLHGGGALGGLVQFELKDANDFLRDDQTVGAKVKLGHHSNNNQKNAAVFAYGTPTEQLDLLFAYVTRDSDDFKLSNDETLADSAIKSDSWLAKATYDLSDFQALSFNASQTQDAQRAEFNTTDKGAWGTVYRDVNQTTYNLEYTQHDANNPWIDLSIKLGQSQSHVTESDASPALADFIGVESDYQYNINTLDVSNTSRFSNHALTYGAQYSSQERVGNKTAFPCLNFNRQTYQCEQYGDTASTSQISSQPAGEQNRFALYIQDEYYWQAFTLTAGLRYEKYQSTPTAEFLAKLPTPSTGEVDHDHVVPAVSINYQATDNINVFYSYQEGFRAPLIDELYDRYGGRLPNFNLDIETSNSHELGATASFDDVLINNDSLRARLVYFDTSVDDEILSQTSSVTNPAPAPRYNNAGSNDRDGYEFELSYANRFMYSNIVYSEVAGQDHNHEPLWQLPADNLVFDTGLLFDDASVGMTFKHVQNRDVQTFNMHTRRTEQVQHAGYSLINAYANWQVNQQINVKLALDNLLDTEYQVVAGTGGAIGNYGVGRNAKVQISYQF</sequence>
<dbReference type="NCBIfam" id="TIGR01785">
    <property type="entry name" value="TonB-hemin"/>
    <property type="match status" value="1"/>
</dbReference>
<dbReference type="PROSITE" id="PS52016">
    <property type="entry name" value="TONB_DEPENDENT_REC_3"/>
    <property type="match status" value="1"/>
</dbReference>
<dbReference type="Proteomes" id="UP000194841">
    <property type="component" value="Unassembled WGS sequence"/>
</dbReference>
<keyword evidence="4 9" id="KW-1134">Transmembrane beta strand</keyword>
<dbReference type="Pfam" id="PF00593">
    <property type="entry name" value="TonB_dep_Rec_b-barrel"/>
    <property type="match status" value="1"/>
</dbReference>
<protein>
    <submittedName>
        <fullName evidence="14">Hemin receptor</fullName>
    </submittedName>
</protein>
<dbReference type="GO" id="GO:0009279">
    <property type="term" value="C:cell outer membrane"/>
    <property type="evidence" value="ECO:0007669"/>
    <property type="project" value="UniProtKB-SubCell"/>
</dbReference>
<evidence type="ECO:0000256" key="11">
    <source>
        <dbReference type="SAM" id="SignalP"/>
    </source>
</evidence>
<dbReference type="PANTHER" id="PTHR30069:SF41">
    <property type="entry name" value="HEME_HEMOPEXIN UTILIZATION PROTEIN C"/>
    <property type="match status" value="1"/>
</dbReference>
<dbReference type="GO" id="GO:0015344">
    <property type="term" value="F:siderophore uptake transmembrane transporter activity"/>
    <property type="evidence" value="ECO:0007669"/>
    <property type="project" value="TreeGrafter"/>
</dbReference>
<evidence type="ECO:0000256" key="8">
    <source>
        <dbReference type="ARBA" id="ARBA00023237"/>
    </source>
</evidence>
<keyword evidence="8 9" id="KW-0998">Cell outer membrane</keyword>
<gene>
    <name evidence="14" type="ORF">B1199_19915</name>
</gene>
<accession>A0A244CKS1</accession>
<dbReference type="InterPro" id="IPR011276">
    <property type="entry name" value="TonB_haem/Hb_rcpt"/>
</dbReference>
<dbReference type="InterPro" id="IPR039426">
    <property type="entry name" value="TonB-dep_rcpt-like"/>
</dbReference>
<dbReference type="Gene3D" id="2.170.130.10">
    <property type="entry name" value="TonB-dependent receptor, plug domain"/>
    <property type="match status" value="1"/>
</dbReference>
<dbReference type="EMBL" id="MWPV01000008">
    <property type="protein sequence ID" value="OUL55971.1"/>
    <property type="molecule type" value="Genomic_DNA"/>
</dbReference>
<keyword evidence="7 9" id="KW-0472">Membrane</keyword>
<keyword evidence="11" id="KW-0732">Signal</keyword>
<evidence type="ECO:0000313" key="15">
    <source>
        <dbReference type="Proteomes" id="UP000194841"/>
    </source>
</evidence>
<dbReference type="SUPFAM" id="SSF56935">
    <property type="entry name" value="Porins"/>
    <property type="match status" value="1"/>
</dbReference>
<dbReference type="GO" id="GO:0044718">
    <property type="term" value="P:siderophore transmembrane transport"/>
    <property type="evidence" value="ECO:0007669"/>
    <property type="project" value="TreeGrafter"/>
</dbReference>
<comment type="caution">
    <text evidence="14">The sequence shown here is derived from an EMBL/GenBank/DDBJ whole genome shotgun (WGS) entry which is preliminary data.</text>
</comment>
<feature type="signal peptide" evidence="11">
    <location>
        <begin position="1"/>
        <end position="23"/>
    </location>
</feature>
<dbReference type="AlphaFoldDB" id="A0A244CKS1"/>
<keyword evidence="14" id="KW-0675">Receptor</keyword>
<dbReference type="PANTHER" id="PTHR30069">
    <property type="entry name" value="TONB-DEPENDENT OUTER MEMBRANE RECEPTOR"/>
    <property type="match status" value="1"/>
</dbReference>
<keyword evidence="5 9" id="KW-0812">Transmembrane</keyword>
<evidence type="ECO:0000313" key="14">
    <source>
        <dbReference type="EMBL" id="OUL55971.1"/>
    </source>
</evidence>
<reference evidence="14 15" key="1">
    <citation type="submission" date="2017-02" db="EMBL/GenBank/DDBJ databases">
        <title>Pseudoalteromonas ulvae TC14 Genome.</title>
        <authorList>
            <person name="Molmeret M."/>
        </authorList>
    </citation>
    <scope>NUCLEOTIDE SEQUENCE [LARGE SCALE GENOMIC DNA]</scope>
    <source>
        <strain evidence="14">TC14</strain>
    </source>
</reference>
<evidence type="ECO:0000256" key="7">
    <source>
        <dbReference type="ARBA" id="ARBA00023136"/>
    </source>
</evidence>
<dbReference type="OrthoDB" id="9760494at2"/>
<proteinExistence type="inferred from homology"/>
<dbReference type="InterPro" id="IPR000531">
    <property type="entry name" value="Beta-barrel_TonB"/>
</dbReference>